<feature type="chain" id="PRO_5020583992" evidence="7">
    <location>
        <begin position="28"/>
        <end position="836"/>
    </location>
</feature>
<dbReference type="Gene3D" id="2.30.120.10">
    <property type="match status" value="1"/>
</dbReference>
<evidence type="ECO:0000256" key="5">
    <source>
        <dbReference type="PIRSR" id="PIRSR001227-1"/>
    </source>
</evidence>
<dbReference type="Gene3D" id="3.60.20.10">
    <property type="entry name" value="Glutamine Phosphoribosylpyrophosphate, subunit 1, domain 1"/>
    <property type="match status" value="1"/>
</dbReference>
<dbReference type="PIRSF" id="PIRSF001227">
    <property type="entry name" value="Pen_acylase"/>
    <property type="match status" value="1"/>
</dbReference>
<name>A0A4R2L5Y7_9GAMM</name>
<dbReference type="InterPro" id="IPR043147">
    <property type="entry name" value="Penicillin_amidase_A-knob"/>
</dbReference>
<feature type="binding site" evidence="6">
    <location>
        <position position="359"/>
    </location>
    <ligand>
        <name>Ca(2+)</name>
        <dbReference type="ChEBI" id="CHEBI:29108"/>
    </ligand>
</feature>
<dbReference type="Gene3D" id="1.10.439.10">
    <property type="entry name" value="Penicillin Amidohydrolase, domain 1"/>
    <property type="match status" value="1"/>
</dbReference>
<dbReference type="InterPro" id="IPR029055">
    <property type="entry name" value="Ntn_hydrolases_N"/>
</dbReference>
<evidence type="ECO:0000256" key="7">
    <source>
        <dbReference type="SAM" id="SignalP"/>
    </source>
</evidence>
<comment type="cofactor">
    <cofactor evidence="6">
        <name>Ca(2+)</name>
        <dbReference type="ChEBI" id="CHEBI:29108"/>
    </cofactor>
    <text evidence="6">Binds 1 Ca(2+) ion per dimer.</text>
</comment>
<feature type="binding site" evidence="6">
    <location>
        <position position="357"/>
    </location>
    <ligand>
        <name>Ca(2+)</name>
        <dbReference type="ChEBI" id="CHEBI:29108"/>
    </ligand>
</feature>
<protein>
    <submittedName>
        <fullName evidence="8">Penicillin amidase</fullName>
    </submittedName>
</protein>
<dbReference type="InterPro" id="IPR014395">
    <property type="entry name" value="Pen/GL7ACA/AHL_acylase"/>
</dbReference>
<keyword evidence="9" id="KW-1185">Reference proteome</keyword>
<feature type="binding site" evidence="6">
    <location>
        <position position="360"/>
    </location>
    <ligand>
        <name>Ca(2+)</name>
        <dbReference type="ChEBI" id="CHEBI:29108"/>
    </ligand>
</feature>
<comment type="subunit">
    <text evidence="4">Heterodimer of an alpha subunit and a beta subunit processed from the same precursor.</text>
</comment>
<keyword evidence="3" id="KW-0865">Zymogen</keyword>
<feature type="signal peptide" evidence="7">
    <location>
        <begin position="1"/>
        <end position="27"/>
    </location>
</feature>
<dbReference type="GO" id="GO:0017000">
    <property type="term" value="P:antibiotic biosynthetic process"/>
    <property type="evidence" value="ECO:0007669"/>
    <property type="project" value="InterPro"/>
</dbReference>
<organism evidence="8 9">
    <name type="scientific">Plasticicumulans lactativorans</name>
    <dbReference type="NCBI Taxonomy" id="1133106"/>
    <lineage>
        <taxon>Bacteria</taxon>
        <taxon>Pseudomonadati</taxon>
        <taxon>Pseudomonadota</taxon>
        <taxon>Gammaproteobacteria</taxon>
        <taxon>Candidatus Competibacteraceae</taxon>
        <taxon>Plasticicumulans</taxon>
    </lineage>
</organism>
<keyword evidence="2" id="KW-0378">Hydrolase</keyword>
<dbReference type="AlphaFoldDB" id="A0A4R2L5Y7"/>
<evidence type="ECO:0000313" key="8">
    <source>
        <dbReference type="EMBL" id="TCO81265.1"/>
    </source>
</evidence>
<dbReference type="GO" id="GO:0046872">
    <property type="term" value="F:metal ion binding"/>
    <property type="evidence" value="ECO:0007669"/>
    <property type="project" value="UniProtKB-KW"/>
</dbReference>
<evidence type="ECO:0000256" key="4">
    <source>
        <dbReference type="ARBA" id="ARBA00038735"/>
    </source>
</evidence>
<evidence type="ECO:0000256" key="2">
    <source>
        <dbReference type="ARBA" id="ARBA00022801"/>
    </source>
</evidence>
<dbReference type="InterPro" id="IPR002692">
    <property type="entry name" value="S45"/>
</dbReference>
<dbReference type="EMBL" id="SLWY01000009">
    <property type="protein sequence ID" value="TCO81265.1"/>
    <property type="molecule type" value="Genomic_DNA"/>
</dbReference>
<keyword evidence="6" id="KW-0106">Calcium</keyword>
<dbReference type="Proteomes" id="UP000295765">
    <property type="component" value="Unassembled WGS sequence"/>
</dbReference>
<comment type="similarity">
    <text evidence="1">Belongs to the peptidase S45 family.</text>
</comment>
<evidence type="ECO:0000256" key="1">
    <source>
        <dbReference type="ARBA" id="ARBA00006586"/>
    </source>
</evidence>
<dbReference type="GO" id="GO:0016811">
    <property type="term" value="F:hydrolase activity, acting on carbon-nitrogen (but not peptide) bonds, in linear amides"/>
    <property type="evidence" value="ECO:0007669"/>
    <property type="project" value="InterPro"/>
</dbReference>
<proteinExistence type="inferred from homology"/>
<evidence type="ECO:0000256" key="6">
    <source>
        <dbReference type="PIRSR" id="PIRSR001227-2"/>
    </source>
</evidence>
<gene>
    <name evidence="8" type="ORF">EV699_109107</name>
</gene>
<dbReference type="RefSeq" id="WP_132541936.1">
    <property type="nucleotide sequence ID" value="NZ_SLWY01000009.1"/>
</dbReference>
<accession>A0A4R2L5Y7</accession>
<dbReference type="Gene3D" id="1.10.287.150">
    <property type="match status" value="1"/>
</dbReference>
<evidence type="ECO:0000313" key="9">
    <source>
        <dbReference type="Proteomes" id="UP000295765"/>
    </source>
</evidence>
<feature type="active site" description="Nucleophile" evidence="5">
    <location>
        <position position="285"/>
    </location>
</feature>
<dbReference type="PANTHER" id="PTHR34218">
    <property type="entry name" value="PEPTIDASE S45 PENICILLIN AMIDASE"/>
    <property type="match status" value="1"/>
</dbReference>
<reference evidence="8 9" key="1">
    <citation type="submission" date="2019-03" db="EMBL/GenBank/DDBJ databases">
        <title>Genomic Encyclopedia of Type Strains, Phase IV (KMG-IV): sequencing the most valuable type-strain genomes for metagenomic binning, comparative biology and taxonomic classification.</title>
        <authorList>
            <person name="Goeker M."/>
        </authorList>
    </citation>
    <scope>NUCLEOTIDE SEQUENCE [LARGE SCALE GENOMIC DNA]</scope>
    <source>
        <strain evidence="8 9">DSM 25287</strain>
    </source>
</reference>
<keyword evidence="7" id="KW-0732">Signal</keyword>
<keyword evidence="6" id="KW-0479">Metal-binding</keyword>
<sequence>MNHPLPPARLRALAFALCAACFTPAHAADEAVTLKRDRWGVPHVYADSTFGLFYGYGYAVAQDRLFQMEMARRSTQGRVAEVLGATFVDYDRKTRANYDPAAIAAQLAALPADDRAILDGYAAGFNAWLQQVAARPDTLLPRPFTEFGFTPQPWTAFDVAMVFIGTMGNRFGDFNTEIENQALLNALVARHGEAAGRALFDLLLPPDTAGAPTTIPAADWNARAPARAAAALAPVSAKVLADIRRVPLGRDGAVRDLPPAAAQAWLDSEFAAWGLSGSAGYPSTSNMLVLGPQHVAGARAILNNGPQFGWFNPAYTYSVGLHGAGFDIVGNTAFAYPAVMFGHNGRIAWGSTWGAVDNVDIYRETLNPADPREYRLNGIWVPMEARRETLRVKGGEAVSFEVLKTVHGLVTALDEGAGVAYAKRRAWAGHELDTLLGWLRQGQARNWDEWKAQVARIGFNINVYYADADGNIGYALGGHYPERRHDGRLPAPGDGSAEWLRLRPFAENPQVFNPSSGYIANWNNKPGDAPLGTGLYYYAWTRADRVEALTDLVAATPRLDADASWRLMMDAALVDVNAKYLVPEALTATAALPADDRLRRAAGLLAGWDRVSRDADRDGRYDGAAPAIMQTWLPLLLARVFADDVPAEFLKWYASAGYPSPESPMRGSLNLQIGTKVLVEALLAKRAGTAQPYDLFNGVDPAVLLRETLAAALDQLERTQGPEPAKWSLPTVPQVFFANNFMGVPQAPAGEERRTRIAQNRGTENNRVVFGSDGRVQAVEVVAPGQSGFIAPDGSRSPHYEDQLGLYEDEGHKPVWFDAADVDAHLESQTMLPLPR</sequence>
<evidence type="ECO:0000256" key="3">
    <source>
        <dbReference type="ARBA" id="ARBA00023145"/>
    </source>
</evidence>
<comment type="caution">
    <text evidence="8">The sequence shown here is derived from an EMBL/GenBank/DDBJ whole genome shotgun (WGS) entry which is preliminary data.</text>
</comment>
<feature type="binding site" evidence="6">
    <location>
        <position position="177"/>
    </location>
    <ligand>
        <name>Ca(2+)</name>
        <dbReference type="ChEBI" id="CHEBI:29108"/>
    </ligand>
</feature>
<dbReference type="PANTHER" id="PTHR34218:SF4">
    <property type="entry name" value="ACYL-HOMOSERINE LACTONE ACYLASE QUIP"/>
    <property type="match status" value="1"/>
</dbReference>
<dbReference type="OrthoDB" id="9760084at2"/>
<dbReference type="InterPro" id="IPR023343">
    <property type="entry name" value="Penicillin_amidase_dom1"/>
</dbReference>
<dbReference type="SUPFAM" id="SSF56235">
    <property type="entry name" value="N-terminal nucleophile aminohydrolases (Ntn hydrolases)"/>
    <property type="match status" value="1"/>
</dbReference>
<dbReference type="Gene3D" id="1.10.1400.10">
    <property type="match status" value="1"/>
</dbReference>
<dbReference type="InterPro" id="IPR043146">
    <property type="entry name" value="Penicillin_amidase_N_B-knob"/>
</dbReference>
<dbReference type="Pfam" id="PF01804">
    <property type="entry name" value="Penicil_amidase"/>
    <property type="match status" value="1"/>
</dbReference>